<sequence>MSKRSEAKKARRRKRRAARDERWVPDAVMKSMSPDIEMAALLEEFDQRISERGWVFDEKTSDDESALWCYPPSQLDVGDDEIADMTTIVLTADDGADVIHVVFVGTADDYQFAYQELFECLDVIEAYRHGDPVPSFTA</sequence>
<dbReference type="OrthoDB" id="4729167at2"/>
<protein>
    <submittedName>
        <fullName evidence="2">Uncharacterized protein</fullName>
    </submittedName>
</protein>
<evidence type="ECO:0000256" key="1">
    <source>
        <dbReference type="SAM" id="MobiDB-lite"/>
    </source>
</evidence>
<evidence type="ECO:0000313" key="2">
    <source>
        <dbReference type="EMBL" id="ORA59837.1"/>
    </source>
</evidence>
<dbReference type="Proteomes" id="UP000192772">
    <property type="component" value="Unassembled WGS sequence"/>
</dbReference>
<reference evidence="2 3" key="1">
    <citation type="submission" date="2017-02" db="EMBL/GenBank/DDBJ databases">
        <title>The new phylogeny of genus Mycobacterium.</title>
        <authorList>
            <person name="Tortoli E."/>
            <person name="Trovato A."/>
            <person name="Cirillo D.M."/>
        </authorList>
    </citation>
    <scope>NUCLEOTIDE SEQUENCE [LARGE SCALE GENOMIC DNA]</scope>
    <source>
        <strain evidence="2 3">FI-09383</strain>
    </source>
</reference>
<dbReference type="STRING" id="81858.BST23_23950"/>
<evidence type="ECO:0000313" key="3">
    <source>
        <dbReference type="Proteomes" id="UP000192772"/>
    </source>
</evidence>
<organism evidence="2 3">
    <name type="scientific">Mycolicibacterium elephantis</name>
    <dbReference type="NCBI Taxonomy" id="81858"/>
    <lineage>
        <taxon>Bacteria</taxon>
        <taxon>Bacillati</taxon>
        <taxon>Actinomycetota</taxon>
        <taxon>Actinomycetes</taxon>
        <taxon>Mycobacteriales</taxon>
        <taxon>Mycobacteriaceae</taxon>
        <taxon>Mycolicibacterium</taxon>
    </lineage>
</organism>
<proteinExistence type="predicted"/>
<gene>
    <name evidence="2" type="ORF">BST23_23950</name>
</gene>
<comment type="caution">
    <text evidence="2">The sequence shown here is derived from an EMBL/GenBank/DDBJ whole genome shotgun (WGS) entry which is preliminary data.</text>
</comment>
<dbReference type="RefSeq" id="WP_046751733.1">
    <property type="nucleotide sequence ID" value="NZ_LBNO01000023.1"/>
</dbReference>
<accession>A0A0M2ZHH4</accession>
<dbReference type="EMBL" id="MVHP01000041">
    <property type="protein sequence ID" value="ORA59837.1"/>
    <property type="molecule type" value="Genomic_DNA"/>
</dbReference>
<name>A0A0M2ZHH4_9MYCO</name>
<dbReference type="AlphaFoldDB" id="A0A0M2ZHH4"/>
<feature type="region of interest" description="Disordered" evidence="1">
    <location>
        <begin position="1"/>
        <end position="21"/>
    </location>
</feature>